<evidence type="ECO:0000313" key="2">
    <source>
        <dbReference type="Proteomes" id="UP000244855"/>
    </source>
</evidence>
<gene>
    <name evidence="1" type="ORF">DM02DRAFT_656877</name>
</gene>
<dbReference type="AlphaFoldDB" id="A0A2V1DM45"/>
<organism evidence="1 2">
    <name type="scientific">Periconia macrospinosa</name>
    <dbReference type="NCBI Taxonomy" id="97972"/>
    <lineage>
        <taxon>Eukaryota</taxon>
        <taxon>Fungi</taxon>
        <taxon>Dikarya</taxon>
        <taxon>Ascomycota</taxon>
        <taxon>Pezizomycotina</taxon>
        <taxon>Dothideomycetes</taxon>
        <taxon>Pleosporomycetidae</taxon>
        <taxon>Pleosporales</taxon>
        <taxon>Massarineae</taxon>
        <taxon>Periconiaceae</taxon>
        <taxon>Periconia</taxon>
    </lineage>
</organism>
<evidence type="ECO:0000313" key="1">
    <source>
        <dbReference type="EMBL" id="PVH98911.1"/>
    </source>
</evidence>
<proteinExistence type="predicted"/>
<accession>A0A2V1DM45</accession>
<sequence length="61" mass="7110">METVQIQEIMGNWNKNGLLHEDEYVNKLLMKATAVVEKAEERQNIDIEISGDDEIDGYEWI</sequence>
<dbReference type="EMBL" id="KZ805403">
    <property type="protein sequence ID" value="PVH98911.1"/>
    <property type="molecule type" value="Genomic_DNA"/>
</dbReference>
<protein>
    <submittedName>
        <fullName evidence="1">Uncharacterized protein</fullName>
    </submittedName>
</protein>
<reference evidence="1 2" key="1">
    <citation type="journal article" date="2018" name="Sci. Rep.">
        <title>Comparative genomics provides insights into the lifestyle and reveals functional heterogeneity of dark septate endophytic fungi.</title>
        <authorList>
            <person name="Knapp D.G."/>
            <person name="Nemeth J.B."/>
            <person name="Barry K."/>
            <person name="Hainaut M."/>
            <person name="Henrissat B."/>
            <person name="Johnson J."/>
            <person name="Kuo A."/>
            <person name="Lim J.H.P."/>
            <person name="Lipzen A."/>
            <person name="Nolan M."/>
            <person name="Ohm R.A."/>
            <person name="Tamas L."/>
            <person name="Grigoriev I.V."/>
            <person name="Spatafora J.W."/>
            <person name="Nagy L.G."/>
            <person name="Kovacs G.M."/>
        </authorList>
    </citation>
    <scope>NUCLEOTIDE SEQUENCE [LARGE SCALE GENOMIC DNA]</scope>
    <source>
        <strain evidence="1 2">DSE2036</strain>
    </source>
</reference>
<keyword evidence="2" id="KW-1185">Reference proteome</keyword>
<dbReference type="Proteomes" id="UP000244855">
    <property type="component" value="Unassembled WGS sequence"/>
</dbReference>
<name>A0A2V1DM45_9PLEO</name>